<keyword evidence="5" id="KW-1185">Reference proteome</keyword>
<dbReference type="InterPro" id="IPR012674">
    <property type="entry name" value="Calycin"/>
</dbReference>
<dbReference type="Pfam" id="PF08212">
    <property type="entry name" value="Lipocalin_2"/>
    <property type="match status" value="1"/>
</dbReference>
<evidence type="ECO:0000313" key="4">
    <source>
        <dbReference type="EMBL" id="KAJ4458315.1"/>
    </source>
</evidence>
<keyword evidence="2" id="KW-0812">Transmembrane</keyword>
<dbReference type="PROSITE" id="PS00213">
    <property type="entry name" value="LIPOCALIN"/>
    <property type="match status" value="1"/>
</dbReference>
<dbReference type="Proteomes" id="UP001141327">
    <property type="component" value="Unassembled WGS sequence"/>
</dbReference>
<dbReference type="InterPro" id="IPR047202">
    <property type="entry name" value="Lipocalin_Blc-like_dom"/>
</dbReference>
<evidence type="ECO:0000313" key="5">
    <source>
        <dbReference type="Proteomes" id="UP001141327"/>
    </source>
</evidence>
<evidence type="ECO:0000256" key="2">
    <source>
        <dbReference type="SAM" id="Phobius"/>
    </source>
</evidence>
<dbReference type="EMBL" id="JAPMOS010000031">
    <property type="protein sequence ID" value="KAJ4458315.1"/>
    <property type="molecule type" value="Genomic_DNA"/>
</dbReference>
<feature type="domain" description="Lipocalin/cytosolic fatty-acid binding" evidence="3">
    <location>
        <begin position="123"/>
        <end position="262"/>
    </location>
</feature>
<evidence type="ECO:0000256" key="1">
    <source>
        <dbReference type="SAM" id="MobiDB-lite"/>
    </source>
</evidence>
<dbReference type="Gene3D" id="2.40.128.20">
    <property type="match status" value="1"/>
</dbReference>
<sequence>MDQLLHLSSASVSFGSFWLLFGKRGHQAGVVLVGGPQKIGRVARQIREGTVPPAPLSVMQNQPKDAGAPSAKKGKIPPKQQSKCLSWSWLFVGSIIIVAALAVWRPMMTRIPIDSKVKSVSQVDLGRYLGKWYEIGRMPFSFENKCVSDVTAEYQLLKDGRVSVVNSCTLESGERKVDRATAEIVPGSNGSQLKVCFFWPFKGDYWVMKLHPEYQWSLVGEPKTRFLWLLSRTPTLPQAEITQAVEAARAQGYDVQQLIWTKHSAVPQK</sequence>
<feature type="region of interest" description="Disordered" evidence="1">
    <location>
        <begin position="53"/>
        <end position="79"/>
    </location>
</feature>
<dbReference type="PRINTS" id="PR01171">
    <property type="entry name" value="BCTLIPOCALIN"/>
</dbReference>
<accession>A0ABQ8ULF5</accession>
<proteinExistence type="predicted"/>
<protein>
    <submittedName>
        <fullName evidence="4">Membrane protein</fullName>
    </submittedName>
</protein>
<dbReference type="InterPro" id="IPR022272">
    <property type="entry name" value="Lipocalin_CS"/>
</dbReference>
<dbReference type="SUPFAM" id="SSF50814">
    <property type="entry name" value="Lipocalins"/>
    <property type="match status" value="1"/>
</dbReference>
<evidence type="ECO:0000259" key="3">
    <source>
        <dbReference type="Pfam" id="PF08212"/>
    </source>
</evidence>
<keyword evidence="2" id="KW-1133">Transmembrane helix</keyword>
<dbReference type="CDD" id="cd19438">
    <property type="entry name" value="lipocalin_Blc-like"/>
    <property type="match status" value="1"/>
</dbReference>
<organism evidence="4 5">
    <name type="scientific">Paratrimastix pyriformis</name>
    <dbReference type="NCBI Taxonomy" id="342808"/>
    <lineage>
        <taxon>Eukaryota</taxon>
        <taxon>Metamonada</taxon>
        <taxon>Preaxostyla</taxon>
        <taxon>Paratrimastigidae</taxon>
        <taxon>Paratrimastix</taxon>
    </lineage>
</organism>
<keyword evidence="2" id="KW-0472">Membrane</keyword>
<dbReference type="PANTHER" id="PTHR10612:SF34">
    <property type="entry name" value="APOLIPOPROTEIN D"/>
    <property type="match status" value="1"/>
</dbReference>
<dbReference type="InterPro" id="IPR000566">
    <property type="entry name" value="Lipocln_cytosolic_FA-bd_dom"/>
</dbReference>
<gene>
    <name evidence="4" type="ORF">PAPYR_5999</name>
</gene>
<name>A0ABQ8ULF5_9EUKA</name>
<feature type="transmembrane region" description="Helical" evidence="2">
    <location>
        <begin position="85"/>
        <end position="104"/>
    </location>
</feature>
<comment type="caution">
    <text evidence="4">The sequence shown here is derived from an EMBL/GenBank/DDBJ whole genome shotgun (WGS) entry which is preliminary data.</text>
</comment>
<dbReference type="PANTHER" id="PTHR10612">
    <property type="entry name" value="APOLIPOPROTEIN D"/>
    <property type="match status" value="1"/>
</dbReference>
<dbReference type="InterPro" id="IPR002446">
    <property type="entry name" value="Lipocalin_bac"/>
</dbReference>
<reference evidence="4" key="1">
    <citation type="journal article" date="2022" name="bioRxiv">
        <title>Genomics of Preaxostyla Flagellates Illuminates Evolutionary Transitions and the Path Towards Mitochondrial Loss.</title>
        <authorList>
            <person name="Novak L.V.F."/>
            <person name="Treitli S.C."/>
            <person name="Pyrih J."/>
            <person name="Halakuc P."/>
            <person name="Pipaliya S.V."/>
            <person name="Vacek V."/>
            <person name="Brzon O."/>
            <person name="Soukal P."/>
            <person name="Eme L."/>
            <person name="Dacks J.B."/>
            <person name="Karnkowska A."/>
            <person name="Elias M."/>
            <person name="Hampl V."/>
        </authorList>
    </citation>
    <scope>NUCLEOTIDE SEQUENCE</scope>
    <source>
        <strain evidence="4">RCP-MX</strain>
    </source>
</reference>